<evidence type="ECO:0000313" key="2">
    <source>
        <dbReference type="EMBL" id="KAJ4439197.1"/>
    </source>
</evidence>
<gene>
    <name evidence="2" type="ORF">ANN_07314</name>
</gene>
<accession>A0ABQ8SYA8</accession>
<dbReference type="InterPro" id="IPR043502">
    <property type="entry name" value="DNA/RNA_pol_sf"/>
</dbReference>
<comment type="caution">
    <text evidence="2">The sequence shown here is derived from an EMBL/GenBank/DDBJ whole genome shotgun (WGS) entry which is preliminary data.</text>
</comment>
<keyword evidence="3" id="KW-1185">Reference proteome</keyword>
<dbReference type="Pfam" id="PF00078">
    <property type="entry name" value="RVT_1"/>
    <property type="match status" value="2"/>
</dbReference>
<reference evidence="2 3" key="1">
    <citation type="journal article" date="2022" name="Allergy">
        <title>Genome assembly and annotation of Periplaneta americana reveal a comprehensive cockroach allergen profile.</title>
        <authorList>
            <person name="Wang L."/>
            <person name="Xiong Q."/>
            <person name="Saelim N."/>
            <person name="Wang L."/>
            <person name="Nong W."/>
            <person name="Wan A.T."/>
            <person name="Shi M."/>
            <person name="Liu X."/>
            <person name="Cao Q."/>
            <person name="Hui J.H.L."/>
            <person name="Sookrung N."/>
            <person name="Leung T.F."/>
            <person name="Tungtrongchitr A."/>
            <person name="Tsui S.K.W."/>
        </authorList>
    </citation>
    <scope>NUCLEOTIDE SEQUENCE [LARGE SCALE GENOMIC DNA]</scope>
    <source>
        <strain evidence="2">PWHHKU_190912</strain>
    </source>
</reference>
<dbReference type="PROSITE" id="PS50878">
    <property type="entry name" value="RT_POL"/>
    <property type="match status" value="1"/>
</dbReference>
<organism evidence="2 3">
    <name type="scientific">Periplaneta americana</name>
    <name type="common">American cockroach</name>
    <name type="synonym">Blatta americana</name>
    <dbReference type="NCBI Taxonomy" id="6978"/>
    <lineage>
        <taxon>Eukaryota</taxon>
        <taxon>Metazoa</taxon>
        <taxon>Ecdysozoa</taxon>
        <taxon>Arthropoda</taxon>
        <taxon>Hexapoda</taxon>
        <taxon>Insecta</taxon>
        <taxon>Pterygota</taxon>
        <taxon>Neoptera</taxon>
        <taxon>Polyneoptera</taxon>
        <taxon>Dictyoptera</taxon>
        <taxon>Blattodea</taxon>
        <taxon>Blattoidea</taxon>
        <taxon>Blattidae</taxon>
        <taxon>Blattinae</taxon>
        <taxon>Periplaneta</taxon>
    </lineage>
</organism>
<feature type="domain" description="Reverse transcriptase" evidence="1">
    <location>
        <begin position="1"/>
        <end position="159"/>
    </location>
</feature>
<evidence type="ECO:0000259" key="1">
    <source>
        <dbReference type="PROSITE" id="PS50878"/>
    </source>
</evidence>
<name>A0ABQ8SYA8_PERAM</name>
<dbReference type="PANTHER" id="PTHR47027">
    <property type="entry name" value="REVERSE TRANSCRIPTASE DOMAIN-CONTAINING PROTEIN"/>
    <property type="match status" value="1"/>
</dbReference>
<protein>
    <recommendedName>
        <fullName evidence="1">Reverse transcriptase domain-containing protein</fullName>
    </recommendedName>
</protein>
<proteinExistence type="predicted"/>
<dbReference type="InterPro" id="IPR000477">
    <property type="entry name" value="RT_dom"/>
</dbReference>
<sequence>MYVAALPWKLRKMVPASGEYPAASVTRTLHPDRRFILSQFLSDAFPIHCGLKQGDALSPLLFNFALEYAIRKVQDNREGLELNGLHQLLVYADDLNMLGENPQTIRENTGKEIGLEVNPEKTKYMIMSRDQNIVRNENIKIGNLSFEEVEKFKYLGATVRNTNDTREEIKHRIKMGNACYYSVEKLLSSSLLSKNLKVRIYKTVILPVVLYGCETWTLTLREEHRLMVFENKVLRKIFGAKRDEVTGEWRKLHNTEQHALYSSPDIIRNIKSRRLRWAGHVARIGESRNAYRVLVGRPEGYRPLGRPRRRWEDNIKIDLREVGYDGREWINFAQDRDQWRAYVRAAMNLRIVVGRKVSEARRQVRRNRRVQDFEEKENYMIHSFNFALEYAIRKVQDNREGLELNGLHQLLVYADDVNMLGENPQTIRENAEILLEASKEIGLEVNPEKTKYMIMSRDQNIVRNGTIKVGDLSFEEVEKFKYLGATNLAQDRDEWRAYVRAAMNLRVP</sequence>
<dbReference type="PANTHER" id="PTHR47027:SF20">
    <property type="entry name" value="REVERSE TRANSCRIPTASE-LIKE PROTEIN WITH RNA-DIRECTED DNA POLYMERASE DOMAIN"/>
    <property type="match status" value="1"/>
</dbReference>
<dbReference type="SUPFAM" id="SSF56672">
    <property type="entry name" value="DNA/RNA polymerases"/>
    <property type="match status" value="1"/>
</dbReference>
<dbReference type="Proteomes" id="UP001148838">
    <property type="component" value="Unassembled WGS sequence"/>
</dbReference>
<evidence type="ECO:0000313" key="3">
    <source>
        <dbReference type="Proteomes" id="UP001148838"/>
    </source>
</evidence>
<dbReference type="EMBL" id="JAJSOF020000017">
    <property type="protein sequence ID" value="KAJ4439197.1"/>
    <property type="molecule type" value="Genomic_DNA"/>
</dbReference>